<sequence>MKIFRFSPIKDKSELFKAIQYIHFESHRLCRQNLGYLLPVAGNIGVFCHYGDEFEQLIKIRKELTDLSDNWNEKYFRLYKSIVIPAKDDIPETTYTYLYIRKPDPNNSHVGDVDFYLEPDKYKELKESLLSGKIIKGVKIFERSDLDLVRLHDPNSDVSAFVGKKTMLQNVKEKHI</sequence>
<gene>
    <name evidence="1" type="ORF">A2866_02580</name>
</gene>
<name>A0A1F7GPP5_9BACT</name>
<dbReference type="Proteomes" id="UP000177026">
    <property type="component" value="Unassembled WGS sequence"/>
</dbReference>
<dbReference type="EMBL" id="MFZI01000023">
    <property type="protein sequence ID" value="OGK20979.1"/>
    <property type="molecule type" value="Genomic_DNA"/>
</dbReference>
<accession>A0A1F7GPP5</accession>
<evidence type="ECO:0000313" key="1">
    <source>
        <dbReference type="EMBL" id="OGK20979.1"/>
    </source>
</evidence>
<organism evidence="1 2">
    <name type="scientific">Candidatus Roizmanbacteria bacterium RIFCSPHIGHO2_01_FULL_39_8</name>
    <dbReference type="NCBI Taxonomy" id="1802033"/>
    <lineage>
        <taxon>Bacteria</taxon>
        <taxon>Candidatus Roizmaniibacteriota</taxon>
    </lineage>
</organism>
<proteinExistence type="predicted"/>
<evidence type="ECO:0000313" key="2">
    <source>
        <dbReference type="Proteomes" id="UP000177026"/>
    </source>
</evidence>
<comment type="caution">
    <text evidence="1">The sequence shown here is derived from an EMBL/GenBank/DDBJ whole genome shotgun (WGS) entry which is preliminary data.</text>
</comment>
<dbReference type="AlphaFoldDB" id="A0A1F7GPP5"/>
<protein>
    <submittedName>
        <fullName evidence="1">Uncharacterized protein</fullName>
    </submittedName>
</protein>
<reference evidence="1 2" key="1">
    <citation type="journal article" date="2016" name="Nat. Commun.">
        <title>Thousands of microbial genomes shed light on interconnected biogeochemical processes in an aquifer system.</title>
        <authorList>
            <person name="Anantharaman K."/>
            <person name="Brown C.T."/>
            <person name="Hug L.A."/>
            <person name="Sharon I."/>
            <person name="Castelle C.J."/>
            <person name="Probst A.J."/>
            <person name="Thomas B.C."/>
            <person name="Singh A."/>
            <person name="Wilkins M.J."/>
            <person name="Karaoz U."/>
            <person name="Brodie E.L."/>
            <person name="Williams K.H."/>
            <person name="Hubbard S.S."/>
            <person name="Banfield J.F."/>
        </authorList>
    </citation>
    <scope>NUCLEOTIDE SEQUENCE [LARGE SCALE GENOMIC DNA]</scope>
</reference>